<reference evidence="1" key="1">
    <citation type="submission" date="2021-06" db="EMBL/GenBank/DDBJ databases">
        <authorList>
            <person name="Kallberg Y."/>
            <person name="Tangrot J."/>
            <person name="Rosling A."/>
        </authorList>
    </citation>
    <scope>NUCLEOTIDE SEQUENCE</scope>
    <source>
        <strain evidence="1">FL966</strain>
    </source>
</reference>
<proteinExistence type="predicted"/>
<gene>
    <name evidence="1" type="ORF">CPELLU_LOCUS12413</name>
</gene>
<sequence length="136" mass="15841">MTLTAFYYNVPLFNNEDGKSNHLDVVRQTVQFPHLKLMKLNLNFVDANFHLTRNINILACEEPKSNIETITDSSEKQKLEMRGPRKLSLVLAALWFDYTLKIEINCLHNKGLIPISELYNKELGSSEYYIEQHKLI</sequence>
<organism evidence="1 2">
    <name type="scientific">Cetraspora pellucida</name>
    <dbReference type="NCBI Taxonomy" id="1433469"/>
    <lineage>
        <taxon>Eukaryota</taxon>
        <taxon>Fungi</taxon>
        <taxon>Fungi incertae sedis</taxon>
        <taxon>Mucoromycota</taxon>
        <taxon>Glomeromycotina</taxon>
        <taxon>Glomeromycetes</taxon>
        <taxon>Diversisporales</taxon>
        <taxon>Gigasporaceae</taxon>
        <taxon>Cetraspora</taxon>
    </lineage>
</organism>
<dbReference type="Proteomes" id="UP000789759">
    <property type="component" value="Unassembled WGS sequence"/>
</dbReference>
<accession>A0A9N9HY72</accession>
<dbReference type="EMBL" id="CAJVQA010011975">
    <property type="protein sequence ID" value="CAG8712615.1"/>
    <property type="molecule type" value="Genomic_DNA"/>
</dbReference>
<protein>
    <submittedName>
        <fullName evidence="1">22949_t:CDS:1</fullName>
    </submittedName>
</protein>
<comment type="caution">
    <text evidence="1">The sequence shown here is derived from an EMBL/GenBank/DDBJ whole genome shotgun (WGS) entry which is preliminary data.</text>
</comment>
<name>A0A9N9HY72_9GLOM</name>
<dbReference type="AlphaFoldDB" id="A0A9N9HY72"/>
<evidence type="ECO:0000313" key="1">
    <source>
        <dbReference type="EMBL" id="CAG8712615.1"/>
    </source>
</evidence>
<evidence type="ECO:0000313" key="2">
    <source>
        <dbReference type="Proteomes" id="UP000789759"/>
    </source>
</evidence>
<keyword evidence="2" id="KW-1185">Reference proteome</keyword>